<evidence type="ECO:0000256" key="10">
    <source>
        <dbReference type="HAMAP-Rule" id="MF_00218"/>
    </source>
</evidence>
<keyword evidence="9 10" id="KW-0627">Porphyrin biosynthesis</keyword>
<dbReference type="GO" id="GO:0006782">
    <property type="term" value="P:protoporphyrinogen IX biosynthetic process"/>
    <property type="evidence" value="ECO:0007669"/>
    <property type="project" value="UniProtKB-UniRule"/>
</dbReference>
<keyword evidence="7 10" id="KW-0210">Decarboxylase</keyword>
<dbReference type="SUPFAM" id="SSF51726">
    <property type="entry name" value="UROD/MetE-like"/>
    <property type="match status" value="1"/>
</dbReference>
<evidence type="ECO:0000313" key="12">
    <source>
        <dbReference type="EMBL" id="QDU70042.1"/>
    </source>
</evidence>
<evidence type="ECO:0000256" key="8">
    <source>
        <dbReference type="ARBA" id="ARBA00023239"/>
    </source>
</evidence>
<name>A0A518BSU7_9BACT</name>
<keyword evidence="8 10" id="KW-0456">Lyase</keyword>
<accession>A0A518BSU7</accession>
<sequence>MNPKERFLAALRGEPLAAAPGWMMRQAGRYLPEYQELRTGRTFMERVRDPHLAAEITLQPVRRFGMDAAVIFCDILVPPDAMGVKVEFIDGKGPVMAEPLRSAADIERLVDFDPRQATGYLAEAIGLVRTELGDSRAIVGFCGAPFTTASYMIEGGSSRNFERTKALLYDEPETFARLLDRVVDNLIPYLAMQVEAGADALQIFDSWGGALDAHTYREVLSPSLHRLVEGARATGVPVIVYANGASHLLEVLADTGCDCLSIDWRTDPAEARARVGGRVSLQGNLDPCVLFSSPDVVRRETNRVLDAFAGHAGHVFNVGSGILPKTPVECVGAAFETLFERR</sequence>
<comment type="similarity">
    <text evidence="3 10">Belongs to the uroporphyrinogen decarboxylase family.</text>
</comment>
<keyword evidence="6 10" id="KW-0963">Cytoplasm</keyword>
<feature type="site" description="Transition state stabilizer" evidence="10">
    <location>
        <position position="74"/>
    </location>
</feature>
<dbReference type="EC" id="4.1.1.37" evidence="5 10"/>
<comment type="catalytic activity">
    <reaction evidence="10">
        <text>uroporphyrinogen III + 4 H(+) = coproporphyrinogen III + 4 CO2</text>
        <dbReference type="Rhea" id="RHEA:19865"/>
        <dbReference type="ChEBI" id="CHEBI:15378"/>
        <dbReference type="ChEBI" id="CHEBI:16526"/>
        <dbReference type="ChEBI" id="CHEBI:57308"/>
        <dbReference type="ChEBI" id="CHEBI:57309"/>
        <dbReference type="EC" id="4.1.1.37"/>
    </reaction>
</comment>
<dbReference type="GO" id="GO:0005829">
    <property type="term" value="C:cytosol"/>
    <property type="evidence" value="ECO:0007669"/>
    <property type="project" value="UniProtKB-SubCell"/>
</dbReference>
<dbReference type="RefSeq" id="WP_145070506.1">
    <property type="nucleotide sequence ID" value="NZ_CP036287.1"/>
</dbReference>
<feature type="binding site" evidence="10">
    <location>
        <position position="151"/>
    </location>
    <ligand>
        <name>substrate</name>
    </ligand>
</feature>
<evidence type="ECO:0000256" key="6">
    <source>
        <dbReference type="ARBA" id="ARBA00022490"/>
    </source>
</evidence>
<gene>
    <name evidence="10 12" type="primary">hemE</name>
    <name evidence="12" type="ORF">Pla133_51650</name>
</gene>
<feature type="domain" description="Uroporphyrinogen decarboxylase (URO-D)" evidence="11">
    <location>
        <begin position="3"/>
        <end position="337"/>
    </location>
</feature>
<comment type="caution">
    <text evidence="10">Lacks conserved residue(s) required for the propagation of feature annotation.</text>
</comment>
<evidence type="ECO:0000256" key="9">
    <source>
        <dbReference type="ARBA" id="ARBA00023244"/>
    </source>
</evidence>
<feature type="binding site" evidence="10">
    <location>
        <position position="74"/>
    </location>
    <ligand>
        <name>substrate</name>
    </ligand>
</feature>
<evidence type="ECO:0000256" key="4">
    <source>
        <dbReference type="ARBA" id="ARBA00011738"/>
    </source>
</evidence>
<evidence type="ECO:0000256" key="7">
    <source>
        <dbReference type="ARBA" id="ARBA00022793"/>
    </source>
</evidence>
<comment type="function">
    <text evidence="10">Catalyzes the decarboxylation of four acetate groups of uroporphyrinogen-III to yield coproporphyrinogen-III.</text>
</comment>
<organism evidence="12 13">
    <name type="scientific">Engelhardtia mirabilis</name>
    <dbReference type="NCBI Taxonomy" id="2528011"/>
    <lineage>
        <taxon>Bacteria</taxon>
        <taxon>Pseudomonadati</taxon>
        <taxon>Planctomycetota</taxon>
        <taxon>Planctomycetia</taxon>
        <taxon>Planctomycetia incertae sedis</taxon>
        <taxon>Engelhardtia</taxon>
    </lineage>
</organism>
<proteinExistence type="inferred from homology"/>
<dbReference type="InterPro" id="IPR006361">
    <property type="entry name" value="Uroporphyrinogen_deCO2ase_HemE"/>
</dbReference>
<dbReference type="EMBL" id="CP036287">
    <property type="protein sequence ID" value="QDU70042.1"/>
    <property type="molecule type" value="Genomic_DNA"/>
</dbReference>
<dbReference type="Proteomes" id="UP000316921">
    <property type="component" value="Chromosome"/>
</dbReference>
<dbReference type="UniPathway" id="UPA00251">
    <property type="reaction ID" value="UER00321"/>
</dbReference>
<dbReference type="InterPro" id="IPR000257">
    <property type="entry name" value="Uroporphyrinogen_deCOase"/>
</dbReference>
<comment type="subunit">
    <text evidence="4 10">Homodimer.</text>
</comment>
<feature type="binding site" evidence="10">
    <location>
        <begin position="25"/>
        <end position="29"/>
    </location>
    <ligand>
        <name>substrate</name>
    </ligand>
</feature>
<evidence type="ECO:0000256" key="2">
    <source>
        <dbReference type="ARBA" id="ARBA00004804"/>
    </source>
</evidence>
<dbReference type="KEGG" id="pbap:Pla133_51650"/>
<evidence type="ECO:0000256" key="5">
    <source>
        <dbReference type="ARBA" id="ARBA00012288"/>
    </source>
</evidence>
<dbReference type="Pfam" id="PF01208">
    <property type="entry name" value="URO-D"/>
    <property type="match status" value="1"/>
</dbReference>
<evidence type="ECO:0000313" key="13">
    <source>
        <dbReference type="Proteomes" id="UP000316921"/>
    </source>
</evidence>
<dbReference type="GO" id="GO:0004853">
    <property type="term" value="F:uroporphyrinogen decarboxylase activity"/>
    <property type="evidence" value="ECO:0007669"/>
    <property type="project" value="UniProtKB-UniRule"/>
</dbReference>
<dbReference type="AlphaFoldDB" id="A0A518BSU7"/>
<evidence type="ECO:0000259" key="11">
    <source>
        <dbReference type="Pfam" id="PF01208"/>
    </source>
</evidence>
<feature type="binding site" evidence="10">
    <location>
        <position position="206"/>
    </location>
    <ligand>
        <name>substrate</name>
    </ligand>
</feature>
<comment type="subcellular location">
    <subcellularLocation>
        <location evidence="1">Cytoplasm</location>
        <location evidence="1">Cytosol</location>
    </subcellularLocation>
</comment>
<comment type="pathway">
    <text evidence="2 10">Porphyrin-containing compound metabolism; protoporphyrin-IX biosynthesis; coproporphyrinogen-III from 5-aminolevulinate: step 4/4.</text>
</comment>
<reference evidence="12 13" key="1">
    <citation type="submission" date="2019-02" db="EMBL/GenBank/DDBJ databases">
        <title>Deep-cultivation of Planctomycetes and their phenomic and genomic characterization uncovers novel biology.</title>
        <authorList>
            <person name="Wiegand S."/>
            <person name="Jogler M."/>
            <person name="Boedeker C."/>
            <person name="Pinto D."/>
            <person name="Vollmers J."/>
            <person name="Rivas-Marin E."/>
            <person name="Kohn T."/>
            <person name="Peeters S.H."/>
            <person name="Heuer A."/>
            <person name="Rast P."/>
            <person name="Oberbeckmann S."/>
            <person name="Bunk B."/>
            <person name="Jeske O."/>
            <person name="Meyerdierks A."/>
            <person name="Storesund J.E."/>
            <person name="Kallscheuer N."/>
            <person name="Luecker S."/>
            <person name="Lage O.M."/>
            <person name="Pohl T."/>
            <person name="Merkel B.J."/>
            <person name="Hornburger P."/>
            <person name="Mueller R.-W."/>
            <person name="Bruemmer F."/>
            <person name="Labrenz M."/>
            <person name="Spormann A.M."/>
            <person name="Op den Camp H."/>
            <person name="Overmann J."/>
            <person name="Amann R."/>
            <person name="Jetten M.S.M."/>
            <person name="Mascher T."/>
            <person name="Medema M.H."/>
            <person name="Devos D.P."/>
            <person name="Kaster A.-K."/>
            <person name="Ovreas L."/>
            <person name="Rohde M."/>
            <person name="Galperin M.Y."/>
            <person name="Jogler C."/>
        </authorList>
    </citation>
    <scope>NUCLEOTIDE SEQUENCE [LARGE SCALE GENOMIC DNA]</scope>
    <source>
        <strain evidence="12 13">Pla133</strain>
    </source>
</reference>
<dbReference type="HAMAP" id="MF_00218">
    <property type="entry name" value="URO_D"/>
    <property type="match status" value="1"/>
</dbReference>
<evidence type="ECO:0000256" key="3">
    <source>
        <dbReference type="ARBA" id="ARBA00009935"/>
    </source>
</evidence>
<dbReference type="PANTHER" id="PTHR21091">
    <property type="entry name" value="METHYLTETRAHYDROFOLATE:HOMOCYSTEINE METHYLTRANSFERASE RELATED"/>
    <property type="match status" value="1"/>
</dbReference>
<dbReference type="InterPro" id="IPR038071">
    <property type="entry name" value="UROD/MetE-like_sf"/>
</dbReference>
<dbReference type="PANTHER" id="PTHR21091:SF169">
    <property type="entry name" value="UROPORPHYRINOGEN DECARBOXYLASE"/>
    <property type="match status" value="1"/>
</dbReference>
<dbReference type="CDD" id="cd00717">
    <property type="entry name" value="URO-D"/>
    <property type="match status" value="1"/>
</dbReference>
<dbReference type="Gene3D" id="3.20.20.210">
    <property type="match status" value="1"/>
</dbReference>
<dbReference type="FunFam" id="3.20.20.210:FF:000008">
    <property type="entry name" value="Uroporphyrinogen decarboxylase"/>
    <property type="match status" value="1"/>
</dbReference>
<keyword evidence="13" id="KW-1185">Reference proteome</keyword>
<evidence type="ECO:0000256" key="1">
    <source>
        <dbReference type="ARBA" id="ARBA00004514"/>
    </source>
</evidence>
<dbReference type="NCBIfam" id="TIGR01464">
    <property type="entry name" value="hemE"/>
    <property type="match status" value="1"/>
</dbReference>
<protein>
    <recommendedName>
        <fullName evidence="5 10">Uroporphyrinogen decarboxylase</fullName>
        <shortName evidence="10">UPD</shortName>
        <shortName evidence="10">URO-D</shortName>
        <ecNumber evidence="5 10">4.1.1.37</ecNumber>
    </recommendedName>
</protein>